<dbReference type="SUPFAM" id="SSF53901">
    <property type="entry name" value="Thiolase-like"/>
    <property type="match status" value="1"/>
</dbReference>
<sequence>MITIDATLESWDAWAPGHETQQQWQQWNGDISQINSQGTPEVKFLPAMFRRRLSRLSKLALSSAFNCIEQGESVSTVFASSHGELSTCVKLLENLASDSELSPTKFSTSVHNTASGMYSIANKDRSPSTSIAAGIDTLEMAFIEAASQLATHKQSKVMLVLAEEPVHEYYQQYAQLPEKPFALTLLLSNKNTGNKLTLSTNSSSAAAAQQQHGLSLIRLLSGAEKNINTEGGRLSWNWNYSLA</sequence>
<dbReference type="InterPro" id="IPR014030">
    <property type="entry name" value="Ketoacyl_synth_N"/>
</dbReference>
<dbReference type="InterPro" id="IPR016039">
    <property type="entry name" value="Thiolase-like"/>
</dbReference>
<name>A0A3B0XAL0_9ZZZZ</name>
<dbReference type="GO" id="GO:0016746">
    <property type="term" value="F:acyltransferase activity"/>
    <property type="evidence" value="ECO:0007669"/>
    <property type="project" value="InterPro"/>
</dbReference>
<protein>
    <recommendedName>
        <fullName evidence="1">Beta-ketoacyl synthase-like N-terminal domain-containing protein</fullName>
    </recommendedName>
</protein>
<dbReference type="EMBL" id="UOFH01000014">
    <property type="protein sequence ID" value="VAW58509.1"/>
    <property type="molecule type" value="Genomic_DNA"/>
</dbReference>
<feature type="domain" description="Beta-ketoacyl synthase-like N-terminal" evidence="1">
    <location>
        <begin position="24"/>
        <end position="239"/>
    </location>
</feature>
<reference evidence="2" key="1">
    <citation type="submission" date="2018-06" db="EMBL/GenBank/DDBJ databases">
        <authorList>
            <person name="Zhirakovskaya E."/>
        </authorList>
    </citation>
    <scope>NUCLEOTIDE SEQUENCE</scope>
</reference>
<proteinExistence type="predicted"/>
<organism evidence="2">
    <name type="scientific">hydrothermal vent metagenome</name>
    <dbReference type="NCBI Taxonomy" id="652676"/>
    <lineage>
        <taxon>unclassified sequences</taxon>
        <taxon>metagenomes</taxon>
        <taxon>ecological metagenomes</taxon>
    </lineage>
</organism>
<evidence type="ECO:0000313" key="2">
    <source>
        <dbReference type="EMBL" id="VAW58509.1"/>
    </source>
</evidence>
<accession>A0A3B0XAL0</accession>
<dbReference type="AlphaFoldDB" id="A0A3B0XAL0"/>
<gene>
    <name evidence="2" type="ORF">MNBD_GAMMA08-2533</name>
</gene>
<evidence type="ECO:0000259" key="1">
    <source>
        <dbReference type="Pfam" id="PF13723"/>
    </source>
</evidence>
<dbReference type="Pfam" id="PF13723">
    <property type="entry name" value="Ketoacyl-synt_2"/>
    <property type="match status" value="1"/>
</dbReference>